<dbReference type="EMBL" id="BSOJ01000009">
    <property type="protein sequence ID" value="GLR25866.1"/>
    <property type="molecule type" value="Genomic_DNA"/>
</dbReference>
<sequence length="167" mass="19215">MFLPYALLSMTEQNGSQPISPFQFFGDDDLERQHGVQRLVDLFYDEMDSNPAYARIRHLHPADLSHSREKLTLFLSGWLGGPDIYSPQFGHPRLRARHLPFPIASEDRDQWLSCMLHALEAMKFDQRLIETLMVSFYRTADWMRNQPDPAGSAKSIHVGIRGVQGDE</sequence>
<evidence type="ECO:0000256" key="4">
    <source>
        <dbReference type="ARBA" id="ARBA00023004"/>
    </source>
</evidence>
<dbReference type="CDD" id="cd14773">
    <property type="entry name" value="TrHb2_PhHbO-like_O"/>
    <property type="match status" value="1"/>
</dbReference>
<organism evidence="7 8">
    <name type="scientific">Limnobacter litoralis</name>
    <dbReference type="NCBI Taxonomy" id="481366"/>
    <lineage>
        <taxon>Bacteria</taxon>
        <taxon>Pseudomonadati</taxon>
        <taxon>Pseudomonadota</taxon>
        <taxon>Betaproteobacteria</taxon>
        <taxon>Burkholderiales</taxon>
        <taxon>Burkholderiaceae</taxon>
        <taxon>Limnobacter</taxon>
    </lineage>
</organism>
<name>A0ABQ5YQZ5_9BURK</name>
<dbReference type="Gene3D" id="1.10.490.10">
    <property type="entry name" value="Globins"/>
    <property type="match status" value="1"/>
</dbReference>
<dbReference type="InterPro" id="IPR009050">
    <property type="entry name" value="Globin-like_sf"/>
</dbReference>
<evidence type="ECO:0000256" key="3">
    <source>
        <dbReference type="ARBA" id="ARBA00022723"/>
    </source>
</evidence>
<dbReference type="PANTHER" id="PTHR47366:SF1">
    <property type="entry name" value="TWO-ON-TWO HEMOGLOBIN-3"/>
    <property type="match status" value="1"/>
</dbReference>
<dbReference type="PANTHER" id="PTHR47366">
    <property type="entry name" value="TWO-ON-TWO HEMOGLOBIN-3"/>
    <property type="match status" value="1"/>
</dbReference>
<keyword evidence="2" id="KW-0349">Heme</keyword>
<accession>A0ABQ5YQZ5</accession>
<dbReference type="SUPFAM" id="SSF46458">
    <property type="entry name" value="Globin-like"/>
    <property type="match status" value="1"/>
</dbReference>
<evidence type="ECO:0000313" key="7">
    <source>
        <dbReference type="EMBL" id="GLR25866.1"/>
    </source>
</evidence>
<gene>
    <name evidence="7" type="ORF">GCM10007875_09540</name>
</gene>
<keyword evidence="1" id="KW-0813">Transport</keyword>
<dbReference type="Proteomes" id="UP001156664">
    <property type="component" value="Unassembled WGS sequence"/>
</dbReference>
<feature type="region of interest" description="Disordered" evidence="6">
    <location>
        <begin position="148"/>
        <end position="167"/>
    </location>
</feature>
<dbReference type="InterPro" id="IPR012292">
    <property type="entry name" value="Globin/Proto"/>
</dbReference>
<dbReference type="Pfam" id="PF01152">
    <property type="entry name" value="Bac_globin"/>
    <property type="match status" value="1"/>
</dbReference>
<evidence type="ECO:0000256" key="2">
    <source>
        <dbReference type="ARBA" id="ARBA00022617"/>
    </source>
</evidence>
<comment type="similarity">
    <text evidence="5">Belongs to the truncated hemoglobin family. Group II subfamily.</text>
</comment>
<keyword evidence="8" id="KW-1185">Reference proteome</keyword>
<evidence type="ECO:0000256" key="1">
    <source>
        <dbReference type="ARBA" id="ARBA00022448"/>
    </source>
</evidence>
<comment type="caution">
    <text evidence="7">The sequence shown here is derived from an EMBL/GenBank/DDBJ whole genome shotgun (WGS) entry which is preliminary data.</text>
</comment>
<dbReference type="InterPro" id="IPR044203">
    <property type="entry name" value="GlbO/GLB3-like"/>
</dbReference>
<keyword evidence="4" id="KW-0408">Iron</keyword>
<reference evidence="8" key="1">
    <citation type="journal article" date="2019" name="Int. J. Syst. Evol. Microbiol.">
        <title>The Global Catalogue of Microorganisms (GCM) 10K type strain sequencing project: providing services to taxonomists for standard genome sequencing and annotation.</title>
        <authorList>
            <consortium name="The Broad Institute Genomics Platform"/>
            <consortium name="The Broad Institute Genome Sequencing Center for Infectious Disease"/>
            <person name="Wu L."/>
            <person name="Ma J."/>
        </authorList>
    </citation>
    <scope>NUCLEOTIDE SEQUENCE [LARGE SCALE GENOMIC DNA]</scope>
    <source>
        <strain evidence="8">NBRC 105857</strain>
    </source>
</reference>
<protein>
    <submittedName>
        <fullName evidence="7">Globin</fullName>
    </submittedName>
</protein>
<proteinExistence type="inferred from homology"/>
<evidence type="ECO:0000256" key="5">
    <source>
        <dbReference type="ARBA" id="ARBA00034496"/>
    </source>
</evidence>
<dbReference type="InterPro" id="IPR001486">
    <property type="entry name" value="Hemoglobin_trunc"/>
</dbReference>
<keyword evidence="3" id="KW-0479">Metal-binding</keyword>
<evidence type="ECO:0000256" key="6">
    <source>
        <dbReference type="SAM" id="MobiDB-lite"/>
    </source>
</evidence>
<evidence type="ECO:0000313" key="8">
    <source>
        <dbReference type="Proteomes" id="UP001156664"/>
    </source>
</evidence>